<sequence length="139" mass="15548">MRIIVLGLVLLLSTTINAQEIGVRFGEVTGNNIAVDGVFEFDGSRIHANVSFGDGLGLDALYDFIYESLEDELYWYAGVGASTFIEDDFNLGVSGEIGLEYQFDSAPIVIGFDYRPTFWIIDDTSFKWDGFGVNVRYRF</sequence>
<dbReference type="Proteomes" id="UP000533900">
    <property type="component" value="Unassembled WGS sequence"/>
</dbReference>
<accession>A0A842IQ04</accession>
<dbReference type="RefSeq" id="WP_185788419.1">
    <property type="nucleotide sequence ID" value="NZ_JACLCP010000001.1"/>
</dbReference>
<evidence type="ECO:0000313" key="2">
    <source>
        <dbReference type="Proteomes" id="UP000533900"/>
    </source>
</evidence>
<proteinExistence type="predicted"/>
<dbReference type="EMBL" id="JACLCP010000001">
    <property type="protein sequence ID" value="MBC2844775.1"/>
    <property type="molecule type" value="Genomic_DNA"/>
</dbReference>
<keyword evidence="2" id="KW-1185">Reference proteome</keyword>
<dbReference type="SUPFAM" id="SSF56925">
    <property type="entry name" value="OMPA-like"/>
    <property type="match status" value="1"/>
</dbReference>
<dbReference type="AlphaFoldDB" id="A0A842IQ04"/>
<organism evidence="1 2">
    <name type="scientific">Winogradskyella flava</name>
    <dbReference type="NCBI Taxonomy" id="1884876"/>
    <lineage>
        <taxon>Bacteria</taxon>
        <taxon>Pseudomonadati</taxon>
        <taxon>Bacteroidota</taxon>
        <taxon>Flavobacteriia</taxon>
        <taxon>Flavobacteriales</taxon>
        <taxon>Flavobacteriaceae</taxon>
        <taxon>Winogradskyella</taxon>
    </lineage>
</organism>
<comment type="caution">
    <text evidence="1">The sequence shown here is derived from an EMBL/GenBank/DDBJ whole genome shotgun (WGS) entry which is preliminary data.</text>
</comment>
<evidence type="ECO:0000313" key="1">
    <source>
        <dbReference type="EMBL" id="MBC2844775.1"/>
    </source>
</evidence>
<name>A0A842IQ04_9FLAO</name>
<dbReference type="InterPro" id="IPR011250">
    <property type="entry name" value="OMP/PagP_B-barrel"/>
</dbReference>
<gene>
    <name evidence="1" type="ORF">H7F21_06685</name>
</gene>
<protein>
    <submittedName>
        <fullName evidence="1">Outer membrane insertion C- signal</fullName>
    </submittedName>
</protein>
<reference evidence="1" key="1">
    <citation type="submission" date="2020-08" db="EMBL/GenBank/DDBJ databases">
        <title>Winogradskyella ouciana sp. nov., isolated from the hadal seawater of the Mariana Trench.</title>
        <authorList>
            <person name="He X."/>
        </authorList>
    </citation>
    <scope>NUCLEOTIDE SEQUENCE [LARGE SCALE GENOMIC DNA]</scope>
    <source>
        <strain evidence="1">KCTC 52348</strain>
    </source>
</reference>